<evidence type="ECO:0000313" key="6">
    <source>
        <dbReference type="Proteomes" id="UP000552709"/>
    </source>
</evidence>
<feature type="transmembrane region" description="Helical" evidence="3">
    <location>
        <begin position="111"/>
        <end position="128"/>
    </location>
</feature>
<dbReference type="InterPro" id="IPR050553">
    <property type="entry name" value="Thioredoxin_ResA/DsbE_sf"/>
</dbReference>
<dbReference type="Gene3D" id="3.40.30.10">
    <property type="entry name" value="Glutaredoxin"/>
    <property type="match status" value="1"/>
</dbReference>
<dbReference type="PROSITE" id="PS51352">
    <property type="entry name" value="THIOREDOXIN_2"/>
    <property type="match status" value="1"/>
</dbReference>
<evidence type="ECO:0000256" key="2">
    <source>
        <dbReference type="ARBA" id="ARBA00022748"/>
    </source>
</evidence>
<feature type="transmembrane region" description="Helical" evidence="3">
    <location>
        <begin position="85"/>
        <end position="104"/>
    </location>
</feature>
<dbReference type="RefSeq" id="WP_184138385.1">
    <property type="nucleotide sequence ID" value="NZ_JACHFL010000040.1"/>
</dbReference>
<dbReference type="InterPro" id="IPR013740">
    <property type="entry name" value="Redoxin"/>
</dbReference>
<gene>
    <name evidence="5" type="ORF">HNQ08_005527</name>
</gene>
<feature type="transmembrane region" description="Helical" evidence="3">
    <location>
        <begin position="17"/>
        <end position="34"/>
    </location>
</feature>
<name>A0A7W8K0S9_9DEIO</name>
<keyword evidence="3" id="KW-1133">Transmembrane helix</keyword>
<keyword evidence="3" id="KW-0812">Transmembrane</keyword>
<dbReference type="GO" id="GO:0017004">
    <property type="term" value="P:cytochrome complex assembly"/>
    <property type="evidence" value="ECO:0007669"/>
    <property type="project" value="UniProtKB-KW"/>
</dbReference>
<dbReference type="GO" id="GO:0030313">
    <property type="term" value="C:cell envelope"/>
    <property type="evidence" value="ECO:0007669"/>
    <property type="project" value="UniProtKB-SubCell"/>
</dbReference>
<evidence type="ECO:0000259" key="4">
    <source>
        <dbReference type="PROSITE" id="PS51352"/>
    </source>
</evidence>
<keyword evidence="5" id="KW-0413">Isomerase</keyword>
<keyword evidence="6" id="KW-1185">Reference proteome</keyword>
<keyword evidence="3" id="KW-0472">Membrane</keyword>
<dbReference type="InterPro" id="IPR017937">
    <property type="entry name" value="Thioredoxin_CS"/>
</dbReference>
<reference evidence="5 6" key="1">
    <citation type="submission" date="2020-08" db="EMBL/GenBank/DDBJ databases">
        <title>Genomic Encyclopedia of Type Strains, Phase IV (KMG-IV): sequencing the most valuable type-strain genomes for metagenomic binning, comparative biology and taxonomic classification.</title>
        <authorList>
            <person name="Goeker M."/>
        </authorList>
    </citation>
    <scope>NUCLEOTIDE SEQUENCE [LARGE SCALE GENOMIC DNA]</scope>
    <source>
        <strain evidence="5 6">DSM 27939</strain>
    </source>
</reference>
<dbReference type="Pfam" id="PF08534">
    <property type="entry name" value="Redoxin"/>
    <property type="match status" value="1"/>
</dbReference>
<protein>
    <submittedName>
        <fullName evidence="5">Thiol-disulfide isomerase/thioredoxin</fullName>
    </submittedName>
</protein>
<dbReference type="Proteomes" id="UP000552709">
    <property type="component" value="Unassembled WGS sequence"/>
</dbReference>
<dbReference type="GO" id="GO:0016491">
    <property type="term" value="F:oxidoreductase activity"/>
    <property type="evidence" value="ECO:0007669"/>
    <property type="project" value="InterPro"/>
</dbReference>
<dbReference type="PANTHER" id="PTHR42852">
    <property type="entry name" value="THIOL:DISULFIDE INTERCHANGE PROTEIN DSBE"/>
    <property type="match status" value="1"/>
</dbReference>
<accession>A0A7W8K0S9</accession>
<dbReference type="InterPro" id="IPR013766">
    <property type="entry name" value="Thioredoxin_domain"/>
</dbReference>
<feature type="transmembrane region" description="Helical" evidence="3">
    <location>
        <begin position="46"/>
        <end position="65"/>
    </location>
</feature>
<dbReference type="EMBL" id="JACHFL010000040">
    <property type="protein sequence ID" value="MBB5366398.1"/>
    <property type="molecule type" value="Genomic_DNA"/>
</dbReference>
<dbReference type="AlphaFoldDB" id="A0A7W8K0S9"/>
<evidence type="ECO:0000256" key="1">
    <source>
        <dbReference type="ARBA" id="ARBA00004196"/>
    </source>
</evidence>
<dbReference type="GO" id="GO:0016853">
    <property type="term" value="F:isomerase activity"/>
    <property type="evidence" value="ECO:0007669"/>
    <property type="project" value="UniProtKB-KW"/>
</dbReference>
<keyword evidence="2" id="KW-0201">Cytochrome c-type biogenesis</keyword>
<evidence type="ECO:0000313" key="5">
    <source>
        <dbReference type="EMBL" id="MBB5366398.1"/>
    </source>
</evidence>
<dbReference type="PANTHER" id="PTHR42852:SF18">
    <property type="entry name" value="CHROMOSOME UNDETERMINED SCAFFOLD_47, WHOLE GENOME SHOTGUN SEQUENCE"/>
    <property type="match status" value="1"/>
</dbReference>
<dbReference type="SUPFAM" id="SSF52833">
    <property type="entry name" value="Thioredoxin-like"/>
    <property type="match status" value="1"/>
</dbReference>
<proteinExistence type="predicted"/>
<comment type="caution">
    <text evidence="5">The sequence shown here is derived from an EMBL/GenBank/DDBJ whole genome shotgun (WGS) entry which is preliminary data.</text>
</comment>
<dbReference type="CDD" id="cd02966">
    <property type="entry name" value="TlpA_like_family"/>
    <property type="match status" value="1"/>
</dbReference>
<dbReference type="InterPro" id="IPR036249">
    <property type="entry name" value="Thioredoxin-like_sf"/>
</dbReference>
<evidence type="ECO:0000256" key="3">
    <source>
        <dbReference type="SAM" id="Phobius"/>
    </source>
</evidence>
<comment type="subcellular location">
    <subcellularLocation>
        <location evidence="1">Cell envelope</location>
    </subcellularLocation>
</comment>
<sequence>MQLTPDAMKLLGLTLDWNRLALLLGTFALLTLVGRRRDALLDRAAMWGLATGLLGGRLVTTLPSWHAFQGQGWELVRSVLDLRTGTLSLGWALGFTLLTMLVIARRRVPELLPALLGAGLIGVAPLLLKPAPTLSTVPGTMPLERYASLGAQATPVTFNDLPGPTLVNVWASWCPPCRLEMPLLVDASRRGYPVTLVNSAEPPATVAAYLQSVGFPSAYFRDSGAASGALQISGLPTTLLIAPDGRVLERHFGPLSAAQLQSIFDRNGIRPVMGMK</sequence>
<dbReference type="PROSITE" id="PS00194">
    <property type="entry name" value="THIOREDOXIN_1"/>
    <property type="match status" value="1"/>
</dbReference>
<organism evidence="5 6">
    <name type="scientific">Deinococcus humi</name>
    <dbReference type="NCBI Taxonomy" id="662880"/>
    <lineage>
        <taxon>Bacteria</taxon>
        <taxon>Thermotogati</taxon>
        <taxon>Deinococcota</taxon>
        <taxon>Deinococci</taxon>
        <taxon>Deinococcales</taxon>
        <taxon>Deinococcaceae</taxon>
        <taxon>Deinococcus</taxon>
    </lineage>
</organism>
<feature type="domain" description="Thioredoxin" evidence="4">
    <location>
        <begin position="123"/>
        <end position="269"/>
    </location>
</feature>